<dbReference type="InterPro" id="IPR004127">
    <property type="entry name" value="Prefoldin_subunit_alpha"/>
</dbReference>
<evidence type="ECO:0000313" key="3">
    <source>
        <dbReference type="EMBL" id="KAL2795701.1"/>
    </source>
</evidence>
<dbReference type="PANTHER" id="PTHR12674">
    <property type="entry name" value="PREFOLDIN SUBUNIT 5"/>
    <property type="match status" value="1"/>
</dbReference>
<evidence type="ECO:0000313" key="4">
    <source>
        <dbReference type="Proteomes" id="UP001610563"/>
    </source>
</evidence>
<dbReference type="InterPro" id="IPR011599">
    <property type="entry name" value="PFD_alpha_archaea"/>
</dbReference>
<sequence length="174" mass="18898">MPPPNTPAPESEAPPNAVNINSLSAQQLRALQTRLSTELEHLTSSHAKLRAAQSRFRDCVRSINDGVVGSEKKGTQGRDEILVPLTTSLYVKGRLVDREKVLVDVGTGYYVEKTAAKAIEFYEQKVKELETNLTELEKLVQTKSGQQRLFEDALRQKLMSEGAGSSSTAAAGGG</sequence>
<dbReference type="NCBIfam" id="TIGR00293">
    <property type="entry name" value="prefoldin subunit alpha"/>
    <property type="match status" value="1"/>
</dbReference>
<keyword evidence="4" id="KW-1185">Reference proteome</keyword>
<comment type="similarity">
    <text evidence="1">Belongs to the prefoldin subunit alpha family.</text>
</comment>
<gene>
    <name evidence="3" type="ORF">BJX66DRAFT_161887</name>
</gene>
<reference evidence="3 4" key="1">
    <citation type="submission" date="2024-07" db="EMBL/GenBank/DDBJ databases">
        <title>Section-level genome sequencing and comparative genomics of Aspergillus sections Usti and Cavernicolus.</title>
        <authorList>
            <consortium name="Lawrence Berkeley National Laboratory"/>
            <person name="Nybo J.L."/>
            <person name="Vesth T.C."/>
            <person name="Theobald S."/>
            <person name="Frisvad J.C."/>
            <person name="Larsen T.O."/>
            <person name="Kjaerboelling I."/>
            <person name="Rothschild-Mancinelli K."/>
            <person name="Lyhne E.K."/>
            <person name="Kogle M.E."/>
            <person name="Barry K."/>
            <person name="Clum A."/>
            <person name="Na H."/>
            <person name="Ledsgaard L."/>
            <person name="Lin J."/>
            <person name="Lipzen A."/>
            <person name="Kuo A."/>
            <person name="Riley R."/>
            <person name="Mondo S."/>
            <person name="Labutti K."/>
            <person name="Haridas S."/>
            <person name="Pangalinan J."/>
            <person name="Salamov A.A."/>
            <person name="Simmons B.A."/>
            <person name="Magnuson J.K."/>
            <person name="Chen J."/>
            <person name="Drula E."/>
            <person name="Henrissat B."/>
            <person name="Wiebenga A."/>
            <person name="Lubbers R.J."/>
            <person name="Gomes A.C."/>
            <person name="Makela M.R."/>
            <person name="Stajich J."/>
            <person name="Grigoriev I.V."/>
            <person name="Mortensen U.H."/>
            <person name="De Vries R.P."/>
            <person name="Baker S.E."/>
            <person name="Andersen M.R."/>
        </authorList>
    </citation>
    <scope>NUCLEOTIDE SEQUENCE [LARGE SCALE GENOMIC DNA]</scope>
    <source>
        <strain evidence="3 4">CBS 209.92</strain>
    </source>
</reference>
<evidence type="ECO:0000256" key="2">
    <source>
        <dbReference type="SAM" id="Coils"/>
    </source>
</evidence>
<protein>
    <submittedName>
        <fullName evidence="3">Prefoldin</fullName>
    </submittedName>
</protein>
<dbReference type="Pfam" id="PF02996">
    <property type="entry name" value="Prefoldin"/>
    <property type="match status" value="1"/>
</dbReference>
<name>A0ABR4G9N2_9EURO</name>
<dbReference type="InterPro" id="IPR009053">
    <property type="entry name" value="Prefoldin"/>
</dbReference>
<accession>A0ABR4G9N2</accession>
<evidence type="ECO:0000256" key="1">
    <source>
        <dbReference type="ARBA" id="ARBA00010048"/>
    </source>
</evidence>
<keyword evidence="2" id="KW-0175">Coiled coil</keyword>
<dbReference type="CDD" id="cd23157">
    <property type="entry name" value="Prefoldin_5"/>
    <property type="match status" value="1"/>
</dbReference>
<dbReference type="Gene3D" id="1.10.287.370">
    <property type="match status" value="1"/>
</dbReference>
<feature type="coiled-coil region" evidence="2">
    <location>
        <begin position="112"/>
        <end position="146"/>
    </location>
</feature>
<dbReference type="PANTHER" id="PTHR12674:SF2">
    <property type="entry name" value="PREFOLDIN SUBUNIT 5"/>
    <property type="match status" value="1"/>
</dbReference>
<organism evidence="3 4">
    <name type="scientific">Aspergillus keveii</name>
    <dbReference type="NCBI Taxonomy" id="714993"/>
    <lineage>
        <taxon>Eukaryota</taxon>
        <taxon>Fungi</taxon>
        <taxon>Dikarya</taxon>
        <taxon>Ascomycota</taxon>
        <taxon>Pezizomycotina</taxon>
        <taxon>Eurotiomycetes</taxon>
        <taxon>Eurotiomycetidae</taxon>
        <taxon>Eurotiales</taxon>
        <taxon>Aspergillaceae</taxon>
        <taxon>Aspergillus</taxon>
        <taxon>Aspergillus subgen. Nidulantes</taxon>
    </lineage>
</organism>
<comment type="caution">
    <text evidence="3">The sequence shown here is derived from an EMBL/GenBank/DDBJ whole genome shotgun (WGS) entry which is preliminary data.</text>
</comment>
<dbReference type="SUPFAM" id="SSF46579">
    <property type="entry name" value="Prefoldin"/>
    <property type="match status" value="1"/>
</dbReference>
<proteinExistence type="inferred from homology"/>
<dbReference type="Proteomes" id="UP001610563">
    <property type="component" value="Unassembled WGS sequence"/>
</dbReference>
<dbReference type="EMBL" id="JBFTWV010000032">
    <property type="protein sequence ID" value="KAL2795701.1"/>
    <property type="molecule type" value="Genomic_DNA"/>
</dbReference>